<name>A0A2W1BJR2_HELAM</name>
<sequence length="70" mass="7828">MSKIPLISYKSKKTRQVTLKKDLSRKNTQSIANIGDHSTVSLQDLERQDSHGCSIVATWLQQCSHLATAM</sequence>
<proteinExistence type="predicted"/>
<organism evidence="1 2">
    <name type="scientific">Helicoverpa armigera</name>
    <name type="common">Cotton bollworm</name>
    <name type="synonym">Heliothis armigera</name>
    <dbReference type="NCBI Taxonomy" id="29058"/>
    <lineage>
        <taxon>Eukaryota</taxon>
        <taxon>Metazoa</taxon>
        <taxon>Ecdysozoa</taxon>
        <taxon>Arthropoda</taxon>
        <taxon>Hexapoda</taxon>
        <taxon>Insecta</taxon>
        <taxon>Pterygota</taxon>
        <taxon>Neoptera</taxon>
        <taxon>Endopterygota</taxon>
        <taxon>Lepidoptera</taxon>
        <taxon>Glossata</taxon>
        <taxon>Ditrysia</taxon>
        <taxon>Noctuoidea</taxon>
        <taxon>Noctuidae</taxon>
        <taxon>Heliothinae</taxon>
        <taxon>Helicoverpa</taxon>
    </lineage>
</organism>
<gene>
    <name evidence="1" type="primary">HaOG207698</name>
    <name evidence="1" type="ORF">B5X24_HaOG207698</name>
</gene>
<reference evidence="1 2" key="1">
    <citation type="journal article" date="2017" name="BMC Biol.">
        <title>Genomic innovations, transcriptional plasticity and gene loss underlying the evolution and divergence of two highly polyphagous and invasive Helicoverpa pest species.</title>
        <authorList>
            <person name="Pearce S.L."/>
            <person name="Clarke D.F."/>
            <person name="East P.D."/>
            <person name="Elfekih S."/>
            <person name="Gordon K.H."/>
            <person name="Jermiin L.S."/>
            <person name="McGaughran A."/>
            <person name="Oakeshott J.G."/>
            <person name="Papanikolaou A."/>
            <person name="Perera O.P."/>
            <person name="Rane R.V."/>
            <person name="Richards S."/>
            <person name="Tay W.T."/>
            <person name="Walsh T.K."/>
            <person name="Anderson A."/>
            <person name="Anderson C.J."/>
            <person name="Asgari S."/>
            <person name="Board P.G."/>
            <person name="Bretschneider A."/>
            <person name="Campbell P.M."/>
            <person name="Chertemps T."/>
            <person name="Christeller J.T."/>
            <person name="Coppin C.W."/>
            <person name="Downes S.J."/>
            <person name="Duan G."/>
            <person name="Farnsworth C.A."/>
            <person name="Good R.T."/>
            <person name="Han L.B."/>
            <person name="Han Y.C."/>
            <person name="Hatje K."/>
            <person name="Horne I."/>
            <person name="Huang Y.P."/>
            <person name="Hughes D.S."/>
            <person name="Jacquin-Joly E."/>
            <person name="James W."/>
            <person name="Jhangiani S."/>
            <person name="Kollmar M."/>
            <person name="Kuwar S.S."/>
            <person name="Li S."/>
            <person name="Liu N.Y."/>
            <person name="Maibeche M.T."/>
            <person name="Miller J.R."/>
            <person name="Montagne N."/>
            <person name="Perry T."/>
            <person name="Qu J."/>
            <person name="Song S.V."/>
            <person name="Sutton G.G."/>
            <person name="Vogel H."/>
            <person name="Walenz B.P."/>
            <person name="Xu W."/>
            <person name="Zhang H.J."/>
            <person name="Zou Z."/>
            <person name="Batterham P."/>
            <person name="Edwards O.R."/>
            <person name="Feyereisen R."/>
            <person name="Gibbs R.A."/>
            <person name="Heckel D.G."/>
            <person name="McGrath A."/>
            <person name="Robin C."/>
            <person name="Scherer S.E."/>
            <person name="Worley K.C."/>
            <person name="Wu Y.D."/>
        </authorList>
    </citation>
    <scope>NUCLEOTIDE SEQUENCE [LARGE SCALE GENOMIC DNA]</scope>
    <source>
        <strain evidence="1">Harm_GR_Male_#8</strain>
        <tissue evidence="1">Whole organism</tissue>
    </source>
</reference>
<protein>
    <submittedName>
        <fullName evidence="1">Uncharacterized protein</fullName>
    </submittedName>
</protein>
<keyword evidence="2" id="KW-1185">Reference proteome</keyword>
<dbReference type="AlphaFoldDB" id="A0A2W1BJR2"/>
<evidence type="ECO:0000313" key="2">
    <source>
        <dbReference type="Proteomes" id="UP000249218"/>
    </source>
</evidence>
<accession>A0A2W1BJR2</accession>
<evidence type="ECO:0000313" key="1">
    <source>
        <dbReference type="EMBL" id="PZC74531.1"/>
    </source>
</evidence>
<dbReference type="EMBL" id="KZ150043">
    <property type="protein sequence ID" value="PZC74531.1"/>
    <property type="molecule type" value="Genomic_DNA"/>
</dbReference>
<dbReference type="Proteomes" id="UP000249218">
    <property type="component" value="Unassembled WGS sequence"/>
</dbReference>